<gene>
    <name evidence="2" type="ORF">EVAR_94719_1</name>
</gene>
<dbReference type="AlphaFoldDB" id="A0A4C1UW77"/>
<organism evidence="2 3">
    <name type="scientific">Eumeta variegata</name>
    <name type="common">Bagworm moth</name>
    <name type="synonym">Eumeta japonica</name>
    <dbReference type="NCBI Taxonomy" id="151549"/>
    <lineage>
        <taxon>Eukaryota</taxon>
        <taxon>Metazoa</taxon>
        <taxon>Ecdysozoa</taxon>
        <taxon>Arthropoda</taxon>
        <taxon>Hexapoda</taxon>
        <taxon>Insecta</taxon>
        <taxon>Pterygota</taxon>
        <taxon>Neoptera</taxon>
        <taxon>Endopterygota</taxon>
        <taxon>Lepidoptera</taxon>
        <taxon>Glossata</taxon>
        <taxon>Ditrysia</taxon>
        <taxon>Tineoidea</taxon>
        <taxon>Psychidae</taxon>
        <taxon>Oiketicinae</taxon>
        <taxon>Eumeta</taxon>
    </lineage>
</organism>
<protein>
    <submittedName>
        <fullName evidence="2">Uncharacterized protein</fullName>
    </submittedName>
</protein>
<feature type="compositionally biased region" description="Low complexity" evidence="1">
    <location>
        <begin position="167"/>
        <end position="178"/>
    </location>
</feature>
<sequence>MLSAVGGASAVCVHGMWRIAQVNSTLTNSSTVQRTKLCRSGLAKNDALRRCDIVFVRPARVQEPVTELTTQSWLVLNLKSNSGDQGEWASETMAFSTKCYGGADVSRLYSVRVWYLTGQTPHMAKEALRQEERGREGGLRKTVPTARPRGQKGPTGSRKNTWSHNTGGLDLAADARAA</sequence>
<evidence type="ECO:0000313" key="2">
    <source>
        <dbReference type="EMBL" id="GBP30539.1"/>
    </source>
</evidence>
<comment type="caution">
    <text evidence="2">The sequence shown here is derived from an EMBL/GenBank/DDBJ whole genome shotgun (WGS) entry which is preliminary data.</text>
</comment>
<dbReference type="Proteomes" id="UP000299102">
    <property type="component" value="Unassembled WGS sequence"/>
</dbReference>
<keyword evidence="3" id="KW-1185">Reference proteome</keyword>
<dbReference type="EMBL" id="BGZK01000234">
    <property type="protein sequence ID" value="GBP30539.1"/>
    <property type="molecule type" value="Genomic_DNA"/>
</dbReference>
<feature type="region of interest" description="Disordered" evidence="1">
    <location>
        <begin position="125"/>
        <end position="178"/>
    </location>
</feature>
<evidence type="ECO:0000313" key="3">
    <source>
        <dbReference type="Proteomes" id="UP000299102"/>
    </source>
</evidence>
<name>A0A4C1UW77_EUMVA</name>
<feature type="compositionally biased region" description="Basic and acidic residues" evidence="1">
    <location>
        <begin position="125"/>
        <end position="139"/>
    </location>
</feature>
<reference evidence="2 3" key="1">
    <citation type="journal article" date="2019" name="Commun. Biol.">
        <title>The bagworm genome reveals a unique fibroin gene that provides high tensile strength.</title>
        <authorList>
            <person name="Kono N."/>
            <person name="Nakamura H."/>
            <person name="Ohtoshi R."/>
            <person name="Tomita M."/>
            <person name="Numata K."/>
            <person name="Arakawa K."/>
        </authorList>
    </citation>
    <scope>NUCLEOTIDE SEQUENCE [LARGE SCALE GENOMIC DNA]</scope>
</reference>
<evidence type="ECO:0000256" key="1">
    <source>
        <dbReference type="SAM" id="MobiDB-lite"/>
    </source>
</evidence>
<proteinExistence type="predicted"/>
<accession>A0A4C1UW77</accession>
<feature type="compositionally biased region" description="Polar residues" evidence="1">
    <location>
        <begin position="157"/>
        <end position="166"/>
    </location>
</feature>